<sequence>MAWQWIKQGITAHEKLQSEPNSDFLKSKISTMQHFFEYEIPQLKGLQERLLSMTKTTMKKDDTEILL</sequence>
<dbReference type="Pfam" id="PF12806">
    <property type="entry name" value="Acyl-CoA_dh_C"/>
    <property type="match status" value="1"/>
</dbReference>
<feature type="domain" description="Acetyl-CoA dehydrogenase-like C-terminal" evidence="1">
    <location>
        <begin position="1"/>
        <end position="59"/>
    </location>
</feature>
<name>A0ABY5Y4G6_9FLAO</name>
<dbReference type="RefSeq" id="WP_260571473.1">
    <property type="nucleotide sequence ID" value="NZ_CP104205.1"/>
</dbReference>
<evidence type="ECO:0000259" key="1">
    <source>
        <dbReference type="Pfam" id="PF12806"/>
    </source>
</evidence>
<accession>A0ABY5Y4G6</accession>
<evidence type="ECO:0000313" key="2">
    <source>
        <dbReference type="EMBL" id="UWX53917.1"/>
    </source>
</evidence>
<keyword evidence="3" id="KW-1185">Reference proteome</keyword>
<dbReference type="EMBL" id="CP104205">
    <property type="protein sequence ID" value="UWX53917.1"/>
    <property type="molecule type" value="Genomic_DNA"/>
</dbReference>
<gene>
    <name evidence="2" type="ORF">NYZ99_12400</name>
</gene>
<reference evidence="2" key="1">
    <citation type="submission" date="2022-09" db="EMBL/GenBank/DDBJ databases">
        <title>Maribacter litopenaei sp. nov., isolated from the intestinal tract of the Pacific White Shrimp, Litopenaeus vannamei.</title>
        <authorList>
            <person name="Kim S.Y."/>
            <person name="Hwang C.Y."/>
        </authorList>
    </citation>
    <scope>NUCLEOTIDE SEQUENCE</scope>
    <source>
        <strain evidence="2">HL-LV01</strain>
    </source>
</reference>
<dbReference type="InterPro" id="IPR025878">
    <property type="entry name" value="Acyl-CoA_dh-like_C_dom"/>
</dbReference>
<protein>
    <submittedName>
        <fullName evidence="2">Acyl-CoA dehydrogenase C-terminal domain-containing protein</fullName>
    </submittedName>
</protein>
<dbReference type="Proteomes" id="UP001059209">
    <property type="component" value="Chromosome"/>
</dbReference>
<proteinExistence type="predicted"/>
<evidence type="ECO:0000313" key="3">
    <source>
        <dbReference type="Proteomes" id="UP001059209"/>
    </source>
</evidence>
<organism evidence="2 3">
    <name type="scientific">Maribacter litopenaei</name>
    <dbReference type="NCBI Taxonomy" id="2976127"/>
    <lineage>
        <taxon>Bacteria</taxon>
        <taxon>Pseudomonadati</taxon>
        <taxon>Bacteroidota</taxon>
        <taxon>Flavobacteriia</taxon>
        <taxon>Flavobacteriales</taxon>
        <taxon>Flavobacteriaceae</taxon>
        <taxon>Maribacter</taxon>
    </lineage>
</organism>